<keyword evidence="2" id="KW-1185">Reference proteome</keyword>
<protein>
    <submittedName>
        <fullName evidence="1">Uncharacterized protein</fullName>
    </submittedName>
</protein>
<name>A0A5B7E284_PORTR</name>
<dbReference type="Proteomes" id="UP000324222">
    <property type="component" value="Unassembled WGS sequence"/>
</dbReference>
<dbReference type="AlphaFoldDB" id="A0A5B7E284"/>
<proteinExistence type="predicted"/>
<evidence type="ECO:0000313" key="2">
    <source>
        <dbReference type="Proteomes" id="UP000324222"/>
    </source>
</evidence>
<comment type="caution">
    <text evidence="1">The sequence shown here is derived from an EMBL/GenBank/DDBJ whole genome shotgun (WGS) entry which is preliminary data.</text>
</comment>
<organism evidence="1 2">
    <name type="scientific">Portunus trituberculatus</name>
    <name type="common">Swimming crab</name>
    <name type="synonym">Neptunus trituberculatus</name>
    <dbReference type="NCBI Taxonomy" id="210409"/>
    <lineage>
        <taxon>Eukaryota</taxon>
        <taxon>Metazoa</taxon>
        <taxon>Ecdysozoa</taxon>
        <taxon>Arthropoda</taxon>
        <taxon>Crustacea</taxon>
        <taxon>Multicrustacea</taxon>
        <taxon>Malacostraca</taxon>
        <taxon>Eumalacostraca</taxon>
        <taxon>Eucarida</taxon>
        <taxon>Decapoda</taxon>
        <taxon>Pleocyemata</taxon>
        <taxon>Brachyura</taxon>
        <taxon>Eubrachyura</taxon>
        <taxon>Portunoidea</taxon>
        <taxon>Portunidae</taxon>
        <taxon>Portuninae</taxon>
        <taxon>Portunus</taxon>
    </lineage>
</organism>
<evidence type="ECO:0000313" key="1">
    <source>
        <dbReference type="EMBL" id="MPC27868.1"/>
    </source>
</evidence>
<sequence>MFSYNEDAESAPWRLPGLLVLITLFPPSSPVPPVHRMPQPPTPSSGSLLSITTKHCTLFLNHL</sequence>
<accession>A0A5B7E284</accession>
<gene>
    <name evidence="1" type="ORF">E2C01_021056</name>
</gene>
<dbReference type="EMBL" id="VSRR010001817">
    <property type="protein sequence ID" value="MPC27868.1"/>
    <property type="molecule type" value="Genomic_DNA"/>
</dbReference>
<reference evidence="1 2" key="1">
    <citation type="submission" date="2019-05" db="EMBL/GenBank/DDBJ databases">
        <title>Another draft genome of Portunus trituberculatus and its Hox gene families provides insights of decapod evolution.</title>
        <authorList>
            <person name="Jeong J.-H."/>
            <person name="Song I."/>
            <person name="Kim S."/>
            <person name="Choi T."/>
            <person name="Kim D."/>
            <person name="Ryu S."/>
            <person name="Kim W."/>
        </authorList>
    </citation>
    <scope>NUCLEOTIDE SEQUENCE [LARGE SCALE GENOMIC DNA]</scope>
    <source>
        <tissue evidence="1">Muscle</tissue>
    </source>
</reference>